<keyword evidence="1" id="KW-0472">Membrane</keyword>
<accession>G3B7G2</accession>
<sequence length="108" mass="11837">MFKQGITTSTPVLRRGMAAPPRASYMSLISVPRAYSVKAKWNAVNKSIDKIGDESTTHSKIALKLVRALGGLSVIAVICSLIWNSQFVDQPAKPEVKLGDLQQDIRKQ</sequence>
<evidence type="ECO:0000313" key="3">
    <source>
        <dbReference type="Proteomes" id="UP000000707"/>
    </source>
</evidence>
<dbReference type="AlphaFoldDB" id="G3B7G2"/>
<reference evidence="2 3" key="1">
    <citation type="journal article" date="2011" name="Proc. Natl. Acad. Sci. U.S.A.">
        <title>Comparative genomics of xylose-fermenting fungi for enhanced biofuel production.</title>
        <authorList>
            <person name="Wohlbach D.J."/>
            <person name="Kuo A."/>
            <person name="Sato T.K."/>
            <person name="Potts K.M."/>
            <person name="Salamov A.A."/>
            <person name="LaButti K.M."/>
            <person name="Sun H."/>
            <person name="Clum A."/>
            <person name="Pangilinan J.L."/>
            <person name="Lindquist E.A."/>
            <person name="Lucas S."/>
            <person name="Lapidus A."/>
            <person name="Jin M."/>
            <person name="Gunawan C."/>
            <person name="Balan V."/>
            <person name="Dale B.E."/>
            <person name="Jeffries T.W."/>
            <person name="Zinkel R."/>
            <person name="Barry K.W."/>
            <person name="Grigoriev I.V."/>
            <person name="Gasch A.P."/>
        </authorList>
    </citation>
    <scope>NUCLEOTIDE SEQUENCE [LARGE SCALE GENOMIC DNA]</scope>
    <source>
        <strain evidence="3">ATCC 10573 / BCRC 21748 / CBS 615 / JCM 9827 / NBRC 10315 / NRRL Y-1498 / VKM Y-70</strain>
    </source>
</reference>
<keyword evidence="1" id="KW-0812">Transmembrane</keyword>
<protein>
    <submittedName>
        <fullName evidence="2">Uncharacterized protein</fullName>
    </submittedName>
</protein>
<name>G3B7G2_CANTC</name>
<proteinExistence type="predicted"/>
<dbReference type="HOGENOM" id="CLU_2196612_0_0_1"/>
<evidence type="ECO:0000256" key="1">
    <source>
        <dbReference type="SAM" id="Phobius"/>
    </source>
</evidence>
<dbReference type="Proteomes" id="UP000000707">
    <property type="component" value="Unassembled WGS sequence"/>
</dbReference>
<organism evidence="3">
    <name type="scientific">Candida tenuis (strain ATCC 10573 / BCRC 21748 / CBS 615 / JCM 9827 / NBRC 10315 / NRRL Y-1498 / VKM Y-70)</name>
    <name type="common">Yeast</name>
    <name type="synonym">Yamadazyma tenuis</name>
    <dbReference type="NCBI Taxonomy" id="590646"/>
    <lineage>
        <taxon>Eukaryota</taxon>
        <taxon>Fungi</taxon>
        <taxon>Dikarya</taxon>
        <taxon>Ascomycota</taxon>
        <taxon>Saccharomycotina</taxon>
        <taxon>Pichiomycetes</taxon>
        <taxon>Debaryomycetaceae</taxon>
        <taxon>Yamadazyma</taxon>
    </lineage>
</organism>
<dbReference type="eggNOG" id="ENOG502T623">
    <property type="taxonomic scope" value="Eukaryota"/>
</dbReference>
<keyword evidence="3" id="KW-1185">Reference proteome</keyword>
<keyword evidence="1" id="KW-1133">Transmembrane helix</keyword>
<evidence type="ECO:0000313" key="2">
    <source>
        <dbReference type="EMBL" id="EGV62270.1"/>
    </source>
</evidence>
<feature type="transmembrane region" description="Helical" evidence="1">
    <location>
        <begin position="65"/>
        <end position="83"/>
    </location>
</feature>
<dbReference type="OrthoDB" id="4089884at2759"/>
<gene>
    <name evidence="2" type="ORF">CANTEDRAFT_115728</name>
</gene>
<dbReference type="EMBL" id="GL996527">
    <property type="protein sequence ID" value="EGV62270.1"/>
    <property type="molecule type" value="Genomic_DNA"/>
</dbReference>